<dbReference type="Pfam" id="PF01915">
    <property type="entry name" value="Glyco_hydro_3_C"/>
    <property type="match status" value="1"/>
</dbReference>
<evidence type="ECO:0000256" key="6">
    <source>
        <dbReference type="ARBA" id="ARBA00023295"/>
    </source>
</evidence>
<dbReference type="Proteomes" id="UP000718451">
    <property type="component" value="Unassembled WGS sequence"/>
</dbReference>
<keyword evidence="10" id="KW-1185">Reference proteome</keyword>
<dbReference type="InterPro" id="IPR001764">
    <property type="entry name" value="Glyco_hydro_3_N"/>
</dbReference>
<evidence type="ECO:0000256" key="2">
    <source>
        <dbReference type="ARBA" id="ARBA00005336"/>
    </source>
</evidence>
<name>A0ABX1GRT3_9FLAO</name>
<dbReference type="PANTHER" id="PTHR30620:SF16">
    <property type="entry name" value="LYSOSOMAL BETA GLUCOSIDASE"/>
    <property type="match status" value="1"/>
</dbReference>
<sequence length="644" mass="71753">MNKSIIVFLALLLFSSCNEPKQKETNTSNFELVTQKSKVLLEKDDLTFRDLNGNGQLDIYEDVNQPIEARVNDLLSQMTLEEKAGMMFINGAPVSADGKPDGNEGLEGPASRMASVVENMNDLKMTHFNIWSIPADPNVFAKWYNNSQLFAEKTRLGIPITIASDPRHHFSNTIFSLSAKGFAQFCEMPGFAALGDENLVEEFANIVREEYLAVGIREALHPQIDLATEPRWSRISGNFSEDAELTARLVKPYIRGLQGEKLSNGVACMTKHFPGGGPQKEGLDPHFSFQKGQIYPGDNFDYHLIPFEAAFEVNTAAIMPYYGVPTDQTDENVAMAYNKTIITTLLREKYKYDGVVCTDWGLITDRPMGPDVVWKARAWGVEDLSAADRALKIIEAGCDQFGGENRPELIIQLVNEGKLTEERIDVSIKRLLKQKFELGLFDNPFVDETKVDEIVGSEASRALGEKTQKISMTLLKNDNSTLPLEQKKFKVYIENIDSLTVANYAEVVAAPEAADFAIIRLNTPWYPAETNVPFAKGFHHGDLDFKSDEKRRILDLLNKVPTIVDIYLDRPAVIPEITNAATALIANFGASDKSVCEVLFGNTAPQGKLPFELPVSMKAVENQKTDVPYDSENPLFKFGFGLTY</sequence>
<reference evidence="9 10" key="1">
    <citation type="submission" date="2020-04" db="EMBL/GenBank/DDBJ databases">
        <authorList>
            <person name="Yoon J."/>
        </authorList>
    </citation>
    <scope>NUCLEOTIDE SEQUENCE [LARGE SCALE GENOMIC DNA]</scope>
    <source>
        <strain evidence="9 10">DJ-13</strain>
    </source>
</reference>
<organism evidence="9 10">
    <name type="scientific">Croceivirga thetidis</name>
    <dbReference type="NCBI Taxonomy" id="2721623"/>
    <lineage>
        <taxon>Bacteria</taxon>
        <taxon>Pseudomonadati</taxon>
        <taxon>Bacteroidota</taxon>
        <taxon>Flavobacteriia</taxon>
        <taxon>Flavobacteriales</taxon>
        <taxon>Flavobacteriaceae</taxon>
        <taxon>Croceivirga</taxon>
    </lineage>
</organism>
<comment type="caution">
    <text evidence="9">The sequence shown here is derived from an EMBL/GenBank/DDBJ whole genome shotgun (WGS) entry which is preliminary data.</text>
</comment>
<proteinExistence type="inferred from homology"/>
<dbReference type="SUPFAM" id="SSF51445">
    <property type="entry name" value="(Trans)glycosidases"/>
    <property type="match status" value="1"/>
</dbReference>
<dbReference type="InterPro" id="IPR051915">
    <property type="entry name" value="Cellulose_Degrad_GH3"/>
</dbReference>
<gene>
    <name evidence="9" type="ORF">HCU67_11920</name>
</gene>
<keyword evidence="6" id="KW-0326">Glycosidase</keyword>
<evidence type="ECO:0000256" key="5">
    <source>
        <dbReference type="ARBA" id="ARBA00022801"/>
    </source>
</evidence>
<feature type="domain" description="Glycoside hydrolase family 3 N-terminal" evidence="7">
    <location>
        <begin position="148"/>
        <end position="433"/>
    </location>
</feature>
<dbReference type="Gene3D" id="3.40.50.1700">
    <property type="entry name" value="Glycoside hydrolase family 3 C-terminal domain"/>
    <property type="match status" value="1"/>
</dbReference>
<evidence type="ECO:0000256" key="1">
    <source>
        <dbReference type="ARBA" id="ARBA00000448"/>
    </source>
</evidence>
<dbReference type="InterPro" id="IPR002772">
    <property type="entry name" value="Glyco_hydro_3_C"/>
</dbReference>
<evidence type="ECO:0000256" key="3">
    <source>
        <dbReference type="ARBA" id="ARBA00012744"/>
    </source>
</evidence>
<dbReference type="Gene3D" id="3.20.20.300">
    <property type="entry name" value="Glycoside hydrolase, family 3, N-terminal domain"/>
    <property type="match status" value="1"/>
</dbReference>
<accession>A0ABX1GRT3</accession>
<keyword evidence="5 9" id="KW-0378">Hydrolase</keyword>
<evidence type="ECO:0000259" key="7">
    <source>
        <dbReference type="Pfam" id="PF00933"/>
    </source>
</evidence>
<dbReference type="GO" id="GO:0016787">
    <property type="term" value="F:hydrolase activity"/>
    <property type="evidence" value="ECO:0007669"/>
    <property type="project" value="UniProtKB-KW"/>
</dbReference>
<comment type="similarity">
    <text evidence="2">Belongs to the glycosyl hydrolase 3 family.</text>
</comment>
<feature type="domain" description="Glycoside hydrolase family 3 C-terminal" evidence="8">
    <location>
        <begin position="503"/>
        <end position="644"/>
    </location>
</feature>
<dbReference type="InterPro" id="IPR036962">
    <property type="entry name" value="Glyco_hydro_3_N_sf"/>
</dbReference>
<dbReference type="Pfam" id="PF00933">
    <property type="entry name" value="Glyco_hydro_3"/>
    <property type="match status" value="1"/>
</dbReference>
<dbReference type="PROSITE" id="PS51257">
    <property type="entry name" value="PROKAR_LIPOPROTEIN"/>
    <property type="match status" value="1"/>
</dbReference>
<evidence type="ECO:0000313" key="9">
    <source>
        <dbReference type="EMBL" id="NKI32653.1"/>
    </source>
</evidence>
<evidence type="ECO:0000259" key="8">
    <source>
        <dbReference type="Pfam" id="PF01915"/>
    </source>
</evidence>
<dbReference type="RefSeq" id="WP_168552839.1">
    <property type="nucleotide sequence ID" value="NZ_JAAWWL010000002.1"/>
</dbReference>
<protein>
    <recommendedName>
        <fullName evidence="3">beta-glucosidase</fullName>
        <ecNumber evidence="3">3.2.1.21</ecNumber>
    </recommendedName>
</protein>
<evidence type="ECO:0000313" key="10">
    <source>
        <dbReference type="Proteomes" id="UP000718451"/>
    </source>
</evidence>
<dbReference type="SUPFAM" id="SSF52279">
    <property type="entry name" value="Beta-D-glucan exohydrolase, C-terminal domain"/>
    <property type="match status" value="1"/>
</dbReference>
<dbReference type="PANTHER" id="PTHR30620">
    <property type="entry name" value="PERIPLASMIC BETA-GLUCOSIDASE-RELATED"/>
    <property type="match status" value="1"/>
</dbReference>
<evidence type="ECO:0000256" key="4">
    <source>
        <dbReference type="ARBA" id="ARBA00022729"/>
    </source>
</evidence>
<dbReference type="InterPro" id="IPR036881">
    <property type="entry name" value="Glyco_hydro_3_C_sf"/>
</dbReference>
<dbReference type="EC" id="3.2.1.21" evidence="3"/>
<dbReference type="EMBL" id="JAAWWL010000002">
    <property type="protein sequence ID" value="NKI32653.1"/>
    <property type="molecule type" value="Genomic_DNA"/>
</dbReference>
<keyword evidence="4" id="KW-0732">Signal</keyword>
<dbReference type="PRINTS" id="PR00133">
    <property type="entry name" value="GLHYDRLASE3"/>
</dbReference>
<comment type="catalytic activity">
    <reaction evidence="1">
        <text>Hydrolysis of terminal, non-reducing beta-D-glucosyl residues with release of beta-D-glucose.</text>
        <dbReference type="EC" id="3.2.1.21"/>
    </reaction>
</comment>
<dbReference type="InterPro" id="IPR017853">
    <property type="entry name" value="GH"/>
</dbReference>